<feature type="transmembrane region" description="Helical" evidence="12">
    <location>
        <begin position="319"/>
        <end position="346"/>
    </location>
</feature>
<keyword evidence="11" id="KW-0694">RNA-binding</keyword>
<dbReference type="SUPFAM" id="SSF52540">
    <property type="entry name" value="P-loop containing nucleoside triphosphate hydrolases"/>
    <property type="match status" value="2"/>
</dbReference>
<accession>A0A6A2XRD1</accession>
<dbReference type="Gene3D" id="3.40.50.300">
    <property type="entry name" value="P-loop containing nucleotide triphosphate hydrolases"/>
    <property type="match status" value="3"/>
</dbReference>
<name>A0A6A2XRD1_HIBSY</name>
<keyword evidence="8 12" id="KW-1133">Transmembrane helix</keyword>
<dbReference type="InterPro" id="IPR035979">
    <property type="entry name" value="RBD_domain_sf"/>
</dbReference>
<dbReference type="PANTHER" id="PTHR24223">
    <property type="entry name" value="ATP-BINDING CASSETTE SUB-FAMILY C"/>
    <property type="match status" value="1"/>
</dbReference>
<dbReference type="GO" id="GO:0016020">
    <property type="term" value="C:membrane"/>
    <property type="evidence" value="ECO:0007669"/>
    <property type="project" value="UniProtKB-SubCell"/>
</dbReference>
<dbReference type="GO" id="GO:0008559">
    <property type="term" value="F:ABC-type xenobiotic transporter activity"/>
    <property type="evidence" value="ECO:0007669"/>
    <property type="project" value="UniProtKB-EC"/>
</dbReference>
<dbReference type="Gene3D" id="1.20.1560.10">
    <property type="entry name" value="ABC transporter type 1, transmembrane domain"/>
    <property type="match status" value="2"/>
</dbReference>
<evidence type="ECO:0000256" key="11">
    <source>
        <dbReference type="PROSITE-ProRule" id="PRU00176"/>
    </source>
</evidence>
<dbReference type="InterPro" id="IPR027417">
    <property type="entry name" value="P-loop_NTPase"/>
</dbReference>
<feature type="domain" description="ABC transmembrane type-1" evidence="15">
    <location>
        <begin position="1"/>
        <end position="118"/>
    </location>
</feature>
<dbReference type="Gene3D" id="3.30.70.330">
    <property type="match status" value="1"/>
</dbReference>
<feature type="domain" description="ABC transporter" evidence="14">
    <location>
        <begin position="28"/>
        <end position="299"/>
    </location>
</feature>
<dbReference type="SMART" id="SM00382">
    <property type="entry name" value="AAA"/>
    <property type="match status" value="1"/>
</dbReference>
<dbReference type="Pfam" id="PF00664">
    <property type="entry name" value="ABC_membrane"/>
    <property type="match status" value="2"/>
</dbReference>
<keyword evidence="6" id="KW-0547">Nucleotide-binding</keyword>
<dbReference type="EMBL" id="VEPZ02001331">
    <property type="protein sequence ID" value="KAE8679111.1"/>
    <property type="molecule type" value="Genomic_DNA"/>
</dbReference>
<evidence type="ECO:0000259" key="15">
    <source>
        <dbReference type="PROSITE" id="PS50929"/>
    </source>
</evidence>
<evidence type="ECO:0000256" key="1">
    <source>
        <dbReference type="ARBA" id="ARBA00004370"/>
    </source>
</evidence>
<sequence length="790" mass="89106">MIYNNGLTLSCPSKQSQTSGEIINYVSVDAERMGRFCYYMHNPWMLALQVVLALLVLYKRFGLAVIAAFIIIVLVMLANIPLGRMEENFQKKLMKSKDERMKATSEVLRNIRILKLQGILQEPIYNLPDLISTIVQTKVSLDRIASFLQLDDLQPDLMEKLPREMERERYKQVFEACNLNKDLKVLSFGDQTVIDERGINLSGGQKQIILIARALFQDTNIYLLDDPFSTVDAHIGSRLFQEVLLGIMSSKIVIYVTRQVEFLPAADLILVFQIGCNYWMAWASPVSTDAEHPASTDQSAVDLNIPNQVTSFSFSVIRLLGIIAIVSLVAWQILIIFVPMTATYIWYQQYYISFARELSMLVGVCRAPIIWNFFEIILGATTIRSFNQESRFQQTNMILMDVISRRRFHATAEVEWLCFCLDTLSSITFAFYLFFLVSMGIIDPVSDCSVDNKIISIERILQYNSIPREPSLAIETNSPDRSSPFRGEVRIYDLQVLQLYNGRAGSGKTTLIQTLFRIVEPAAGLIIIDGVDISSIRLYDLRLLLNIIPQDPTIFEGTVRSNLDPLEEYTDEQIWELVCLGRVLLKKSKILVLDEATVSVDTATDNLIQTTLKEHFSDCTVIIIAHRITSVLDSDMVLLVNQGFIEEYDSRASLLENKSSSFPQLVAEAVATMAMAARVSPRGSIRHFSIASPNSFMPPPIAAMGNGEGTPGLNKRTTTEKLREAFSPFGRVIDARVVTDRVSGYSKGFGFVRYATIEEAEKGRVGMDGKFLDGWVIFAEYARPRPERTP</sequence>
<feature type="domain" description="ABC transmembrane type-1" evidence="15">
    <location>
        <begin position="295"/>
        <end position="444"/>
    </location>
</feature>
<evidence type="ECO:0000313" key="17">
    <source>
        <dbReference type="Proteomes" id="UP000436088"/>
    </source>
</evidence>
<dbReference type="PROSITE" id="PS50102">
    <property type="entry name" value="RRM"/>
    <property type="match status" value="1"/>
</dbReference>
<keyword evidence="17" id="KW-1185">Reference proteome</keyword>
<evidence type="ECO:0000256" key="7">
    <source>
        <dbReference type="ARBA" id="ARBA00022840"/>
    </source>
</evidence>
<evidence type="ECO:0000259" key="13">
    <source>
        <dbReference type="PROSITE" id="PS50102"/>
    </source>
</evidence>
<dbReference type="PANTHER" id="PTHR24223:SF181">
    <property type="entry name" value="ABC TRANSPORTER C FAMILY MEMBER 3"/>
    <property type="match status" value="1"/>
</dbReference>
<dbReference type="SUPFAM" id="SSF90123">
    <property type="entry name" value="ABC transporter transmembrane region"/>
    <property type="match status" value="2"/>
</dbReference>
<dbReference type="InterPro" id="IPR012677">
    <property type="entry name" value="Nucleotide-bd_a/b_plait_sf"/>
</dbReference>
<dbReference type="SMART" id="SM00360">
    <property type="entry name" value="RRM"/>
    <property type="match status" value="1"/>
</dbReference>
<evidence type="ECO:0000313" key="16">
    <source>
        <dbReference type="EMBL" id="KAE8679111.1"/>
    </source>
</evidence>
<dbReference type="InterPro" id="IPR003593">
    <property type="entry name" value="AAA+_ATPase"/>
</dbReference>
<evidence type="ECO:0000256" key="5">
    <source>
        <dbReference type="ARBA" id="ARBA00022692"/>
    </source>
</evidence>
<evidence type="ECO:0000256" key="12">
    <source>
        <dbReference type="SAM" id="Phobius"/>
    </source>
</evidence>
<dbReference type="InterPro" id="IPR000504">
    <property type="entry name" value="RRM_dom"/>
</dbReference>
<comment type="similarity">
    <text evidence="2">Belongs to the ABC transporter superfamily. ABCC family. Conjugate transporter (TC 3.A.1.208) subfamily.</text>
</comment>
<dbReference type="GO" id="GO:0003723">
    <property type="term" value="F:RNA binding"/>
    <property type="evidence" value="ECO:0007669"/>
    <property type="project" value="UniProtKB-UniRule"/>
</dbReference>
<evidence type="ECO:0000259" key="14">
    <source>
        <dbReference type="PROSITE" id="PS50893"/>
    </source>
</evidence>
<dbReference type="EC" id="7.6.2.2" evidence="3"/>
<dbReference type="InterPro" id="IPR011527">
    <property type="entry name" value="ABC1_TM_dom"/>
</dbReference>
<evidence type="ECO:0000256" key="9">
    <source>
        <dbReference type="ARBA" id="ARBA00023136"/>
    </source>
</evidence>
<evidence type="ECO:0000256" key="8">
    <source>
        <dbReference type="ARBA" id="ARBA00022989"/>
    </source>
</evidence>
<evidence type="ECO:0000256" key="4">
    <source>
        <dbReference type="ARBA" id="ARBA00022448"/>
    </source>
</evidence>
<evidence type="ECO:0000256" key="6">
    <source>
        <dbReference type="ARBA" id="ARBA00022741"/>
    </source>
</evidence>
<dbReference type="InterPro" id="IPR050173">
    <property type="entry name" value="ABC_transporter_C-like"/>
</dbReference>
<keyword evidence="9 12" id="KW-0472">Membrane</keyword>
<evidence type="ECO:0000256" key="10">
    <source>
        <dbReference type="ARBA" id="ARBA00034018"/>
    </source>
</evidence>
<dbReference type="InterPro" id="IPR036640">
    <property type="entry name" value="ABC1_TM_sf"/>
</dbReference>
<evidence type="ECO:0000256" key="2">
    <source>
        <dbReference type="ARBA" id="ARBA00009726"/>
    </source>
</evidence>
<organism evidence="16 17">
    <name type="scientific">Hibiscus syriacus</name>
    <name type="common">Rose of Sharon</name>
    <dbReference type="NCBI Taxonomy" id="106335"/>
    <lineage>
        <taxon>Eukaryota</taxon>
        <taxon>Viridiplantae</taxon>
        <taxon>Streptophyta</taxon>
        <taxon>Embryophyta</taxon>
        <taxon>Tracheophyta</taxon>
        <taxon>Spermatophyta</taxon>
        <taxon>Magnoliopsida</taxon>
        <taxon>eudicotyledons</taxon>
        <taxon>Gunneridae</taxon>
        <taxon>Pentapetalae</taxon>
        <taxon>rosids</taxon>
        <taxon>malvids</taxon>
        <taxon>Malvales</taxon>
        <taxon>Malvaceae</taxon>
        <taxon>Malvoideae</taxon>
        <taxon>Hibiscus</taxon>
    </lineage>
</organism>
<gene>
    <name evidence="16" type="ORF">F3Y22_tig00111402pilonHSYRG00840</name>
</gene>
<feature type="transmembrane region" description="Helical" evidence="12">
    <location>
        <begin position="36"/>
        <end position="57"/>
    </location>
</feature>
<dbReference type="PROSITE" id="PS50929">
    <property type="entry name" value="ABC_TM1F"/>
    <property type="match status" value="2"/>
</dbReference>
<protein>
    <recommendedName>
        <fullName evidence="3">ABC-type xenobiotic transporter</fullName>
        <ecNumber evidence="3">7.6.2.2</ecNumber>
    </recommendedName>
</protein>
<dbReference type="Proteomes" id="UP000436088">
    <property type="component" value="Unassembled WGS sequence"/>
</dbReference>
<keyword evidence="7" id="KW-0067">ATP-binding</keyword>
<feature type="transmembrane region" description="Helical" evidence="12">
    <location>
        <begin position="416"/>
        <end position="442"/>
    </location>
</feature>
<proteinExistence type="inferred from homology"/>
<feature type="transmembrane region" description="Helical" evidence="12">
    <location>
        <begin position="63"/>
        <end position="82"/>
    </location>
</feature>
<dbReference type="GO" id="GO:0016887">
    <property type="term" value="F:ATP hydrolysis activity"/>
    <property type="evidence" value="ECO:0007669"/>
    <property type="project" value="InterPro"/>
</dbReference>
<dbReference type="SUPFAM" id="SSF54928">
    <property type="entry name" value="RNA-binding domain, RBD"/>
    <property type="match status" value="1"/>
</dbReference>
<dbReference type="Pfam" id="PF00076">
    <property type="entry name" value="RRM_1"/>
    <property type="match status" value="1"/>
</dbReference>
<dbReference type="PROSITE" id="PS50893">
    <property type="entry name" value="ABC_TRANSPORTER_2"/>
    <property type="match status" value="2"/>
</dbReference>
<feature type="domain" description="ABC transporter" evidence="14">
    <location>
        <begin position="461"/>
        <end position="667"/>
    </location>
</feature>
<dbReference type="AlphaFoldDB" id="A0A6A2XRD1"/>
<keyword evidence="4" id="KW-0813">Transport</keyword>
<evidence type="ECO:0000256" key="3">
    <source>
        <dbReference type="ARBA" id="ARBA00012191"/>
    </source>
</evidence>
<dbReference type="Pfam" id="PF00005">
    <property type="entry name" value="ABC_tran"/>
    <property type="match status" value="2"/>
</dbReference>
<dbReference type="GO" id="GO:0005524">
    <property type="term" value="F:ATP binding"/>
    <property type="evidence" value="ECO:0007669"/>
    <property type="project" value="UniProtKB-KW"/>
</dbReference>
<comment type="catalytic activity">
    <reaction evidence="10">
        <text>ATP + H2O + xenobioticSide 1 = ADP + phosphate + xenobioticSide 2.</text>
        <dbReference type="EC" id="7.6.2.2"/>
    </reaction>
</comment>
<comment type="subcellular location">
    <subcellularLocation>
        <location evidence="1">Membrane</location>
    </subcellularLocation>
</comment>
<keyword evidence="5 12" id="KW-0812">Transmembrane</keyword>
<comment type="caution">
    <text evidence="16">The sequence shown here is derived from an EMBL/GenBank/DDBJ whole genome shotgun (WGS) entry which is preliminary data.</text>
</comment>
<feature type="domain" description="RRM" evidence="13">
    <location>
        <begin position="712"/>
        <end position="784"/>
    </location>
</feature>
<reference evidence="16" key="1">
    <citation type="submission" date="2019-09" db="EMBL/GenBank/DDBJ databases">
        <title>Draft genome information of white flower Hibiscus syriacus.</title>
        <authorList>
            <person name="Kim Y.-M."/>
        </authorList>
    </citation>
    <scope>NUCLEOTIDE SEQUENCE [LARGE SCALE GENOMIC DNA]</scope>
    <source>
        <strain evidence="16">YM2019G1</strain>
    </source>
</reference>
<dbReference type="InterPro" id="IPR003439">
    <property type="entry name" value="ABC_transporter-like_ATP-bd"/>
</dbReference>